<comment type="similarity">
    <text evidence="1">Belongs to the bacterial solute-binding protein 7 family.</text>
</comment>
<evidence type="ECO:0000313" key="5">
    <source>
        <dbReference type="Proteomes" id="UP000199076"/>
    </source>
</evidence>
<evidence type="ECO:0000256" key="3">
    <source>
        <dbReference type="ARBA" id="ARBA00022729"/>
    </source>
</evidence>
<dbReference type="InterPro" id="IPR038404">
    <property type="entry name" value="TRAP_DctP_sf"/>
</dbReference>
<protein>
    <submittedName>
        <fullName evidence="4">Extracellular solute-binding protein, family 7</fullName>
    </submittedName>
</protein>
<proteinExistence type="inferred from homology"/>
<keyword evidence="2" id="KW-0813">Transport</keyword>
<dbReference type="PANTHER" id="PTHR33376:SF7">
    <property type="entry name" value="C4-DICARBOXYLATE-BINDING PROTEIN DCTB"/>
    <property type="match status" value="1"/>
</dbReference>
<reference evidence="5" key="1">
    <citation type="submission" date="2016-10" db="EMBL/GenBank/DDBJ databases">
        <authorList>
            <person name="Varghese N."/>
            <person name="Submissions S."/>
        </authorList>
    </citation>
    <scope>NUCLEOTIDE SEQUENCE [LARGE SCALE GENOMIC DNA]</scope>
    <source>
        <strain evidence="5">IBRC-M 10760</strain>
    </source>
</reference>
<organism evidence="4 5">
    <name type="scientific">Halorientalis regularis</name>
    <dbReference type="NCBI Taxonomy" id="660518"/>
    <lineage>
        <taxon>Archaea</taxon>
        <taxon>Methanobacteriati</taxon>
        <taxon>Methanobacteriota</taxon>
        <taxon>Stenosarchaea group</taxon>
        <taxon>Halobacteria</taxon>
        <taxon>Halobacteriales</taxon>
        <taxon>Haloarculaceae</taxon>
        <taxon>Halorientalis</taxon>
    </lineage>
</organism>
<dbReference type="AlphaFoldDB" id="A0A1G7KUU8"/>
<dbReference type="PANTHER" id="PTHR33376">
    <property type="match status" value="1"/>
</dbReference>
<name>A0A1G7KUU8_9EURY</name>
<dbReference type="GO" id="GO:0055085">
    <property type="term" value="P:transmembrane transport"/>
    <property type="evidence" value="ECO:0007669"/>
    <property type="project" value="InterPro"/>
</dbReference>
<dbReference type="InterPro" id="IPR018389">
    <property type="entry name" value="DctP_fam"/>
</dbReference>
<dbReference type="Proteomes" id="UP000199076">
    <property type="component" value="Unassembled WGS sequence"/>
</dbReference>
<evidence type="ECO:0000256" key="1">
    <source>
        <dbReference type="ARBA" id="ARBA00009023"/>
    </source>
</evidence>
<evidence type="ECO:0000256" key="2">
    <source>
        <dbReference type="ARBA" id="ARBA00022448"/>
    </source>
</evidence>
<accession>A0A1G7KUU8</accession>
<dbReference type="EMBL" id="FNBK01000006">
    <property type="protein sequence ID" value="SDF40700.1"/>
    <property type="molecule type" value="Genomic_DNA"/>
</dbReference>
<keyword evidence="5" id="KW-1185">Reference proteome</keyword>
<dbReference type="STRING" id="660518.SAMN05216218_10631"/>
<dbReference type="Gene3D" id="3.40.190.170">
    <property type="entry name" value="Bacterial extracellular solute-binding protein, family 7"/>
    <property type="match status" value="1"/>
</dbReference>
<dbReference type="Pfam" id="PF03480">
    <property type="entry name" value="DctP"/>
    <property type="match status" value="1"/>
</dbReference>
<gene>
    <name evidence="4" type="ORF">SAMN05216218_10631</name>
</gene>
<sequence>MGNVDPYGAWTLADRLAEKSDGDVKMDIIGDSQVCGESDCIGKIRNDIVQAGTTSVGNTTKFSPENNIWALPYLFPPDNRAALSYGIFSETAWKQFWVPFAKQYNYVPFIGYPAQHRVIHIGQSGAKQVDGERVTTPDQIEGMDIRRTVSRIPAKAITEWGGSPVKVSWGDAIQGLKSGLIGGMETWLTNVAAYGMLPSLDQTVLNNWSLGIEMSWANVDWLKSLSDEHRSLVAQESERVTEELIHNTEEVITDRAGAVQEPPEGTDYGKSNIKINVPSESELEQWKDATAYKRNSELYSKTFEQAGTLLGGPDAARDFADSIYELTRSSSAPESTADFTLTSWWDDHLDEI</sequence>
<keyword evidence="3" id="KW-0732">Signal</keyword>
<evidence type="ECO:0000313" key="4">
    <source>
        <dbReference type="EMBL" id="SDF40700.1"/>
    </source>
</evidence>